<dbReference type="EMBL" id="OOIL02000560">
    <property type="protein sequence ID" value="VFQ66810.1"/>
    <property type="molecule type" value="Genomic_DNA"/>
</dbReference>
<dbReference type="Proteomes" id="UP000595140">
    <property type="component" value="Unassembled WGS sequence"/>
</dbReference>
<dbReference type="AlphaFoldDB" id="A0A484KN95"/>
<gene>
    <name evidence="2" type="ORF">CCAM_LOCUS8586</name>
</gene>
<evidence type="ECO:0000313" key="2">
    <source>
        <dbReference type="EMBL" id="VFQ66810.1"/>
    </source>
</evidence>
<keyword evidence="3" id="KW-1185">Reference proteome</keyword>
<organism evidence="2 3">
    <name type="scientific">Cuscuta campestris</name>
    <dbReference type="NCBI Taxonomy" id="132261"/>
    <lineage>
        <taxon>Eukaryota</taxon>
        <taxon>Viridiplantae</taxon>
        <taxon>Streptophyta</taxon>
        <taxon>Embryophyta</taxon>
        <taxon>Tracheophyta</taxon>
        <taxon>Spermatophyta</taxon>
        <taxon>Magnoliopsida</taxon>
        <taxon>eudicotyledons</taxon>
        <taxon>Gunneridae</taxon>
        <taxon>Pentapetalae</taxon>
        <taxon>asterids</taxon>
        <taxon>lamiids</taxon>
        <taxon>Solanales</taxon>
        <taxon>Convolvulaceae</taxon>
        <taxon>Cuscuteae</taxon>
        <taxon>Cuscuta</taxon>
        <taxon>Cuscuta subgen. Grammica</taxon>
        <taxon>Cuscuta sect. Cleistogrammica</taxon>
    </lineage>
</organism>
<name>A0A484KN95_9ASTE</name>
<proteinExistence type="predicted"/>
<reference evidence="2 3" key="1">
    <citation type="submission" date="2018-04" db="EMBL/GenBank/DDBJ databases">
        <authorList>
            <person name="Vogel A."/>
        </authorList>
    </citation>
    <scope>NUCLEOTIDE SEQUENCE [LARGE SCALE GENOMIC DNA]</scope>
</reference>
<feature type="region of interest" description="Disordered" evidence="1">
    <location>
        <begin position="38"/>
        <end position="68"/>
    </location>
</feature>
<accession>A0A484KN95</accession>
<sequence>MPGARAVDPRCSYLLRRHGDTSTPGSGLLIPNITTRISTASNLQPTGTHKMDPDPRKHVSSFSFNNDT</sequence>
<feature type="compositionally biased region" description="Polar residues" evidence="1">
    <location>
        <begin position="38"/>
        <end position="47"/>
    </location>
</feature>
<protein>
    <submittedName>
        <fullName evidence="2">Uncharacterized protein</fullName>
    </submittedName>
</protein>
<evidence type="ECO:0000313" key="3">
    <source>
        <dbReference type="Proteomes" id="UP000595140"/>
    </source>
</evidence>
<evidence type="ECO:0000256" key="1">
    <source>
        <dbReference type="SAM" id="MobiDB-lite"/>
    </source>
</evidence>